<dbReference type="Proteomes" id="UP000587942">
    <property type="component" value="Unassembled WGS sequence"/>
</dbReference>
<keyword evidence="1 4" id="KW-0808">Transferase</keyword>
<sequence length="334" mass="37497">MSLSKSSEIKLRDMKVPEDYEQLTSLLNMIDPGSTTAQSIEEEDRQIPTVSNLKMNEDGLLAGFGRTRVVAEDDKGQIIGYGASFRAPWVEPGNLGSVFCVHPDFRRKGIGGKILAHLENWANEHHASVLSSIVMDWIDDSLPFVQNRGFVVDAHIFDLELDLNQFNNAKYGDTVEQVIQSGIQLTTLADLTRVETETELYELCVETAKDNPGQYSSLPPFEQWRKEFLPEANSRKEWVFLAIDGDRLIGVSQLFSTEDEGVLYTNYTGILKEYRGRGIAKALKLRSIEAAMKAGAHTLTTDSEEKNAPMQLINRSLGYIPGKGHYRILKKLRK</sequence>
<dbReference type="InterPro" id="IPR000182">
    <property type="entry name" value="GNAT_dom"/>
</dbReference>
<dbReference type="InterPro" id="IPR016181">
    <property type="entry name" value="Acyl_CoA_acyltransferase"/>
</dbReference>
<feature type="domain" description="N-acetyltransferase" evidence="3">
    <location>
        <begin position="9"/>
        <end position="173"/>
    </location>
</feature>
<protein>
    <submittedName>
        <fullName evidence="4">GNAT family N-acetyltransferase</fullName>
    </submittedName>
</protein>
<dbReference type="SUPFAM" id="SSF55729">
    <property type="entry name" value="Acyl-CoA N-acyltransferases (Nat)"/>
    <property type="match status" value="2"/>
</dbReference>
<dbReference type="AlphaFoldDB" id="A0A846TLX5"/>
<keyword evidence="2" id="KW-0012">Acyltransferase</keyword>
<gene>
    <name evidence="4" type="ORF">GWK17_20220</name>
</gene>
<accession>A0A846TLX5</accession>
<evidence type="ECO:0000256" key="1">
    <source>
        <dbReference type="ARBA" id="ARBA00022679"/>
    </source>
</evidence>
<feature type="domain" description="N-acetyltransferase" evidence="3">
    <location>
        <begin position="190"/>
        <end position="334"/>
    </location>
</feature>
<dbReference type="PANTHER" id="PTHR43877">
    <property type="entry name" value="AMINOALKYLPHOSPHONATE N-ACETYLTRANSFERASE-RELATED-RELATED"/>
    <property type="match status" value="1"/>
</dbReference>
<dbReference type="CDD" id="cd04301">
    <property type="entry name" value="NAT_SF"/>
    <property type="match status" value="2"/>
</dbReference>
<proteinExistence type="predicted"/>
<name>A0A846TLX5_9BACI</name>
<evidence type="ECO:0000313" key="4">
    <source>
        <dbReference type="EMBL" id="NKE07779.1"/>
    </source>
</evidence>
<dbReference type="Gene3D" id="3.40.630.30">
    <property type="match status" value="1"/>
</dbReference>
<organism evidence="4 5">
    <name type="scientific">Mesobacillus selenatarsenatis</name>
    <dbReference type="NCBI Taxonomy" id="388741"/>
    <lineage>
        <taxon>Bacteria</taxon>
        <taxon>Bacillati</taxon>
        <taxon>Bacillota</taxon>
        <taxon>Bacilli</taxon>
        <taxon>Bacillales</taxon>
        <taxon>Bacillaceae</taxon>
        <taxon>Mesobacillus</taxon>
    </lineage>
</organism>
<dbReference type="InterPro" id="IPR050832">
    <property type="entry name" value="Bact_Acetyltransf"/>
</dbReference>
<comment type="caution">
    <text evidence="4">The sequence shown here is derived from an EMBL/GenBank/DDBJ whole genome shotgun (WGS) entry which is preliminary data.</text>
</comment>
<dbReference type="GO" id="GO:0016747">
    <property type="term" value="F:acyltransferase activity, transferring groups other than amino-acyl groups"/>
    <property type="evidence" value="ECO:0007669"/>
    <property type="project" value="InterPro"/>
</dbReference>
<evidence type="ECO:0000313" key="5">
    <source>
        <dbReference type="Proteomes" id="UP000587942"/>
    </source>
</evidence>
<dbReference type="PROSITE" id="PS51186">
    <property type="entry name" value="GNAT"/>
    <property type="match status" value="2"/>
</dbReference>
<dbReference type="EMBL" id="JAAVUM010000020">
    <property type="protein sequence ID" value="NKE07779.1"/>
    <property type="molecule type" value="Genomic_DNA"/>
</dbReference>
<dbReference type="RefSeq" id="WP_167834147.1">
    <property type="nucleotide sequence ID" value="NZ_JAAVUM010000020.1"/>
</dbReference>
<evidence type="ECO:0000259" key="3">
    <source>
        <dbReference type="PROSITE" id="PS51186"/>
    </source>
</evidence>
<reference evidence="4 5" key="1">
    <citation type="submission" date="2020-03" db="EMBL/GenBank/DDBJ databases">
        <authorList>
            <person name="Sun Q."/>
        </authorList>
    </citation>
    <scope>NUCLEOTIDE SEQUENCE [LARGE SCALE GENOMIC DNA]</scope>
    <source>
        <strain evidence="4 5">KACC 21451</strain>
    </source>
</reference>
<evidence type="ECO:0000256" key="2">
    <source>
        <dbReference type="ARBA" id="ARBA00023315"/>
    </source>
</evidence>
<dbReference type="Pfam" id="PF00583">
    <property type="entry name" value="Acetyltransf_1"/>
    <property type="match status" value="2"/>
</dbReference>